<name>A0A9P4J026_9PEZI</name>
<dbReference type="GO" id="GO:0005737">
    <property type="term" value="C:cytoplasm"/>
    <property type="evidence" value="ECO:0007669"/>
    <property type="project" value="TreeGrafter"/>
</dbReference>
<dbReference type="AlphaFoldDB" id="A0A9P4J026"/>
<dbReference type="Proteomes" id="UP000799439">
    <property type="component" value="Unassembled WGS sequence"/>
</dbReference>
<dbReference type="Pfam" id="PF00069">
    <property type="entry name" value="Pkinase"/>
    <property type="match status" value="1"/>
</dbReference>
<sequence length="174" mass="19805">MSLVDDLGLPGVVRYNRQEDMPFRRDEAWASFRGSYGMVYRATRRSKEGPPDEEDVYAIKQIQARSPKELMNVAREIKLLQQCRHPNIIALVESFTINTDGFRSTTCLVTKPWAPMYLEHLIFELDGSGGCQSSCSWFKAGELDPWPSILLQCLSGLKYLHTQKPHPIQSGTKI</sequence>
<reference evidence="2" key="1">
    <citation type="journal article" date="2020" name="Stud. Mycol.">
        <title>101 Dothideomycetes genomes: a test case for predicting lifestyles and emergence of pathogens.</title>
        <authorList>
            <person name="Haridas S."/>
            <person name="Albert R."/>
            <person name="Binder M."/>
            <person name="Bloem J."/>
            <person name="Labutti K."/>
            <person name="Salamov A."/>
            <person name="Andreopoulos B."/>
            <person name="Baker S."/>
            <person name="Barry K."/>
            <person name="Bills G."/>
            <person name="Bluhm B."/>
            <person name="Cannon C."/>
            <person name="Castanera R."/>
            <person name="Culley D."/>
            <person name="Daum C."/>
            <person name="Ezra D."/>
            <person name="Gonzalez J."/>
            <person name="Henrissat B."/>
            <person name="Kuo A."/>
            <person name="Liang C."/>
            <person name="Lipzen A."/>
            <person name="Lutzoni F."/>
            <person name="Magnuson J."/>
            <person name="Mondo S."/>
            <person name="Nolan M."/>
            <person name="Ohm R."/>
            <person name="Pangilinan J."/>
            <person name="Park H.-J."/>
            <person name="Ramirez L."/>
            <person name="Alfaro M."/>
            <person name="Sun H."/>
            <person name="Tritt A."/>
            <person name="Yoshinaga Y."/>
            <person name="Zwiers L.-H."/>
            <person name="Turgeon B."/>
            <person name="Goodwin S."/>
            <person name="Spatafora J."/>
            <person name="Crous P."/>
            <person name="Grigoriev I."/>
        </authorList>
    </citation>
    <scope>NUCLEOTIDE SEQUENCE</scope>
    <source>
        <strain evidence="2">CBS 260.36</strain>
    </source>
</reference>
<dbReference type="InterPro" id="IPR053235">
    <property type="entry name" value="Ser_Thr_kinase"/>
</dbReference>
<dbReference type="GO" id="GO:0004674">
    <property type="term" value="F:protein serine/threonine kinase activity"/>
    <property type="evidence" value="ECO:0007669"/>
    <property type="project" value="TreeGrafter"/>
</dbReference>
<dbReference type="EMBL" id="ML996090">
    <property type="protein sequence ID" value="KAF2149928.1"/>
    <property type="molecule type" value="Genomic_DNA"/>
</dbReference>
<organism evidence="2 3">
    <name type="scientific">Myriangium duriaei CBS 260.36</name>
    <dbReference type="NCBI Taxonomy" id="1168546"/>
    <lineage>
        <taxon>Eukaryota</taxon>
        <taxon>Fungi</taxon>
        <taxon>Dikarya</taxon>
        <taxon>Ascomycota</taxon>
        <taxon>Pezizomycotina</taxon>
        <taxon>Dothideomycetes</taxon>
        <taxon>Dothideomycetidae</taxon>
        <taxon>Myriangiales</taxon>
        <taxon>Myriangiaceae</taxon>
        <taxon>Myriangium</taxon>
    </lineage>
</organism>
<dbReference type="InterPro" id="IPR011009">
    <property type="entry name" value="Kinase-like_dom_sf"/>
</dbReference>
<dbReference type="Gene3D" id="1.10.510.10">
    <property type="entry name" value="Transferase(Phosphotransferase) domain 1"/>
    <property type="match status" value="1"/>
</dbReference>
<dbReference type="GO" id="GO:0005524">
    <property type="term" value="F:ATP binding"/>
    <property type="evidence" value="ECO:0007669"/>
    <property type="project" value="InterPro"/>
</dbReference>
<evidence type="ECO:0000313" key="2">
    <source>
        <dbReference type="EMBL" id="KAF2149928.1"/>
    </source>
</evidence>
<dbReference type="PANTHER" id="PTHR24361">
    <property type="entry name" value="MITOGEN-ACTIVATED KINASE KINASE KINASE"/>
    <property type="match status" value="1"/>
</dbReference>
<comment type="caution">
    <text evidence="2">The sequence shown here is derived from an EMBL/GenBank/DDBJ whole genome shotgun (WGS) entry which is preliminary data.</text>
</comment>
<feature type="domain" description="Protein kinase" evidence="1">
    <location>
        <begin position="25"/>
        <end position="174"/>
    </location>
</feature>
<accession>A0A9P4J026</accession>
<gene>
    <name evidence="2" type="ORF">K461DRAFT_296340</name>
</gene>
<dbReference type="SUPFAM" id="SSF56112">
    <property type="entry name" value="Protein kinase-like (PK-like)"/>
    <property type="match status" value="1"/>
</dbReference>
<evidence type="ECO:0000313" key="3">
    <source>
        <dbReference type="Proteomes" id="UP000799439"/>
    </source>
</evidence>
<dbReference type="PROSITE" id="PS50011">
    <property type="entry name" value="PROTEIN_KINASE_DOM"/>
    <property type="match status" value="1"/>
</dbReference>
<keyword evidence="3" id="KW-1185">Reference proteome</keyword>
<dbReference type="OrthoDB" id="4062651at2759"/>
<protein>
    <recommendedName>
        <fullName evidence="1">Protein kinase domain-containing protein</fullName>
    </recommendedName>
</protein>
<proteinExistence type="predicted"/>
<evidence type="ECO:0000259" key="1">
    <source>
        <dbReference type="PROSITE" id="PS50011"/>
    </source>
</evidence>
<dbReference type="InterPro" id="IPR000719">
    <property type="entry name" value="Prot_kinase_dom"/>
</dbReference>